<proteinExistence type="predicted"/>
<evidence type="ECO:0000313" key="5">
    <source>
        <dbReference type="Proteomes" id="UP000242188"/>
    </source>
</evidence>
<dbReference type="OrthoDB" id="426293at2759"/>
<dbReference type="PANTHER" id="PTHR24198">
    <property type="entry name" value="ANKYRIN REPEAT AND PROTEIN KINASE DOMAIN-CONTAINING PROTEIN"/>
    <property type="match status" value="1"/>
</dbReference>
<feature type="repeat" description="ANK" evidence="3">
    <location>
        <begin position="423"/>
        <end position="455"/>
    </location>
</feature>
<dbReference type="AlphaFoldDB" id="A0A210PKX6"/>
<feature type="repeat" description="ANK" evidence="3">
    <location>
        <begin position="255"/>
        <end position="287"/>
    </location>
</feature>
<evidence type="ECO:0000256" key="2">
    <source>
        <dbReference type="ARBA" id="ARBA00023043"/>
    </source>
</evidence>
<dbReference type="SUPFAM" id="SSF48403">
    <property type="entry name" value="Ankyrin repeat"/>
    <property type="match status" value="1"/>
</dbReference>
<protein>
    <submittedName>
        <fullName evidence="4">Alpha-latrocrustotoxin-Lt1a</fullName>
    </submittedName>
</protein>
<keyword evidence="5" id="KW-1185">Reference proteome</keyword>
<dbReference type="InterPro" id="IPR002110">
    <property type="entry name" value="Ankyrin_rpt"/>
</dbReference>
<dbReference type="PRINTS" id="PR01415">
    <property type="entry name" value="ANKYRIN"/>
</dbReference>
<gene>
    <name evidence="4" type="ORF">KP79_PYT09814</name>
</gene>
<keyword evidence="2 3" id="KW-0040">ANK repeat</keyword>
<dbReference type="STRING" id="6573.A0A210PKX6"/>
<dbReference type="Pfam" id="PF12796">
    <property type="entry name" value="Ank_2"/>
    <property type="match status" value="2"/>
</dbReference>
<dbReference type="Gene3D" id="1.25.40.20">
    <property type="entry name" value="Ankyrin repeat-containing domain"/>
    <property type="match status" value="3"/>
</dbReference>
<organism evidence="4 5">
    <name type="scientific">Mizuhopecten yessoensis</name>
    <name type="common">Japanese scallop</name>
    <name type="synonym">Patinopecten yessoensis</name>
    <dbReference type="NCBI Taxonomy" id="6573"/>
    <lineage>
        <taxon>Eukaryota</taxon>
        <taxon>Metazoa</taxon>
        <taxon>Spiralia</taxon>
        <taxon>Lophotrochozoa</taxon>
        <taxon>Mollusca</taxon>
        <taxon>Bivalvia</taxon>
        <taxon>Autobranchia</taxon>
        <taxon>Pteriomorphia</taxon>
        <taxon>Pectinida</taxon>
        <taxon>Pectinoidea</taxon>
        <taxon>Pectinidae</taxon>
        <taxon>Mizuhopecten</taxon>
    </lineage>
</organism>
<comment type="caution">
    <text evidence="4">The sequence shown here is derived from an EMBL/GenBank/DDBJ whole genome shotgun (WGS) entry which is preliminary data.</text>
</comment>
<sequence>MVDTECITPARVQNRYQRNCVLYVDTSVKEIKRYQSELYESIMNKDANCMELVQKYEEVIEKEIEINIGSMCRCGREFEHHFIQEPHQSKPMIDKISEMIRRGECKCGREGPGLHKVGIVKLTFVHVAASANNVELLRLLASHADLFKQQTSLMNLSPIFIAVTLRNEEATDFLLTQDIDINAACTTEQLTILMRAVQQEKVKLVERILRFPGVDLNMKNVRGESPATLSLDWQCKEIFDMLIDAGADVNSTTGSGESSLLMIAVSKELDYVTKLIEKGVNVNYTNERNESALHLAVYVRNVEAVKALLEANIDPNVRETGEEMTAVAMAANHLGETALVEALAKGGADVNIPSDQGYNGLHMAVWNGHTAIVKVLLEAEGVEHDRMTSDKNTPLGLACHGGHQQAVEMLLPMGCNVNNQDKDNDTALHFATYNGMTDTVRLLLEHGADPDVRNNYNVSPLWNAVYGKHTEIVKILLGMNVTMEVNCIGTDHHSNTVEVVPLFNSPRSTLYVAVHHGCTDIVYLLLSAGYNIYREQWLLRGDYSELQRHKNIVTMLTKQASQPPRLISICRNYFRRYGNPLKIKELVLALKLPEYLKNYLLLAELLIKS</sequence>
<evidence type="ECO:0000313" key="4">
    <source>
        <dbReference type="EMBL" id="OWF37124.1"/>
    </source>
</evidence>
<name>A0A210PKX6_MIZYE</name>
<accession>A0A210PKX6</accession>
<dbReference type="SMART" id="SM00248">
    <property type="entry name" value="ANK"/>
    <property type="match status" value="13"/>
</dbReference>
<feature type="repeat" description="ANK" evidence="3">
    <location>
        <begin position="390"/>
        <end position="422"/>
    </location>
</feature>
<dbReference type="InterPro" id="IPR036770">
    <property type="entry name" value="Ankyrin_rpt-contain_sf"/>
</dbReference>
<evidence type="ECO:0000256" key="1">
    <source>
        <dbReference type="ARBA" id="ARBA00022737"/>
    </source>
</evidence>
<reference evidence="4 5" key="1">
    <citation type="journal article" date="2017" name="Nat. Ecol. Evol.">
        <title>Scallop genome provides insights into evolution of bilaterian karyotype and development.</title>
        <authorList>
            <person name="Wang S."/>
            <person name="Zhang J."/>
            <person name="Jiao W."/>
            <person name="Li J."/>
            <person name="Xun X."/>
            <person name="Sun Y."/>
            <person name="Guo X."/>
            <person name="Huan P."/>
            <person name="Dong B."/>
            <person name="Zhang L."/>
            <person name="Hu X."/>
            <person name="Sun X."/>
            <person name="Wang J."/>
            <person name="Zhao C."/>
            <person name="Wang Y."/>
            <person name="Wang D."/>
            <person name="Huang X."/>
            <person name="Wang R."/>
            <person name="Lv J."/>
            <person name="Li Y."/>
            <person name="Zhang Z."/>
            <person name="Liu B."/>
            <person name="Lu W."/>
            <person name="Hui Y."/>
            <person name="Liang J."/>
            <person name="Zhou Z."/>
            <person name="Hou R."/>
            <person name="Li X."/>
            <person name="Liu Y."/>
            <person name="Li H."/>
            <person name="Ning X."/>
            <person name="Lin Y."/>
            <person name="Zhao L."/>
            <person name="Xing Q."/>
            <person name="Dou J."/>
            <person name="Li Y."/>
            <person name="Mao J."/>
            <person name="Guo H."/>
            <person name="Dou H."/>
            <person name="Li T."/>
            <person name="Mu C."/>
            <person name="Jiang W."/>
            <person name="Fu Q."/>
            <person name="Fu X."/>
            <person name="Miao Y."/>
            <person name="Liu J."/>
            <person name="Yu Q."/>
            <person name="Li R."/>
            <person name="Liao H."/>
            <person name="Li X."/>
            <person name="Kong Y."/>
            <person name="Jiang Z."/>
            <person name="Chourrout D."/>
            <person name="Li R."/>
            <person name="Bao Z."/>
        </authorList>
    </citation>
    <scope>NUCLEOTIDE SEQUENCE [LARGE SCALE GENOMIC DNA]</scope>
    <source>
        <strain evidence="4 5">PY_sf001</strain>
    </source>
</reference>
<feature type="repeat" description="ANK" evidence="3">
    <location>
        <begin position="288"/>
        <end position="320"/>
    </location>
</feature>
<evidence type="ECO:0000256" key="3">
    <source>
        <dbReference type="PROSITE-ProRule" id="PRU00023"/>
    </source>
</evidence>
<feature type="repeat" description="ANK" evidence="3">
    <location>
        <begin position="356"/>
        <end position="378"/>
    </location>
</feature>
<dbReference type="Proteomes" id="UP000242188">
    <property type="component" value="Unassembled WGS sequence"/>
</dbReference>
<dbReference type="PANTHER" id="PTHR24198:SF165">
    <property type="entry name" value="ANKYRIN REPEAT-CONTAINING PROTEIN-RELATED"/>
    <property type="match status" value="1"/>
</dbReference>
<keyword evidence="1" id="KW-0677">Repeat</keyword>
<dbReference type="PROSITE" id="PS50088">
    <property type="entry name" value="ANK_REPEAT"/>
    <property type="match status" value="5"/>
</dbReference>
<dbReference type="PROSITE" id="PS50297">
    <property type="entry name" value="ANK_REP_REGION"/>
    <property type="match status" value="4"/>
</dbReference>
<dbReference type="EMBL" id="NEDP02005595">
    <property type="protein sequence ID" value="OWF37124.1"/>
    <property type="molecule type" value="Genomic_DNA"/>
</dbReference>